<sequence>MKQFPFYSTLQRQSNAMDGNEDDAIFESDSDEKNEMQNYTLSDETDDNDDVYDDNTPITGAELYLQFGNSDTEPEFEGF</sequence>
<keyword evidence="3" id="KW-1185">Reference proteome</keyword>
<proteinExistence type="predicted"/>
<organism evidence="2 3">
    <name type="scientific">Potamilus streckersoni</name>
    <dbReference type="NCBI Taxonomy" id="2493646"/>
    <lineage>
        <taxon>Eukaryota</taxon>
        <taxon>Metazoa</taxon>
        <taxon>Spiralia</taxon>
        <taxon>Lophotrochozoa</taxon>
        <taxon>Mollusca</taxon>
        <taxon>Bivalvia</taxon>
        <taxon>Autobranchia</taxon>
        <taxon>Heteroconchia</taxon>
        <taxon>Palaeoheterodonta</taxon>
        <taxon>Unionida</taxon>
        <taxon>Unionoidea</taxon>
        <taxon>Unionidae</taxon>
        <taxon>Ambleminae</taxon>
        <taxon>Lampsilini</taxon>
        <taxon>Potamilus</taxon>
    </lineage>
</organism>
<accession>A0AAE0T0S3</accession>
<evidence type="ECO:0000313" key="3">
    <source>
        <dbReference type="Proteomes" id="UP001195483"/>
    </source>
</evidence>
<protein>
    <submittedName>
        <fullName evidence="2">Uncharacterized protein</fullName>
    </submittedName>
</protein>
<gene>
    <name evidence="2" type="ORF">CHS0354_024838</name>
</gene>
<reference evidence="2" key="3">
    <citation type="submission" date="2023-05" db="EMBL/GenBank/DDBJ databases">
        <authorList>
            <person name="Smith C.H."/>
        </authorList>
    </citation>
    <scope>NUCLEOTIDE SEQUENCE</scope>
    <source>
        <strain evidence="2">CHS0354</strain>
        <tissue evidence="2">Mantle</tissue>
    </source>
</reference>
<dbReference type="EMBL" id="JAEAOA010001465">
    <property type="protein sequence ID" value="KAK3601118.1"/>
    <property type="molecule type" value="Genomic_DNA"/>
</dbReference>
<reference evidence="2" key="1">
    <citation type="journal article" date="2021" name="Genome Biol. Evol.">
        <title>A High-Quality Reference Genome for a Parasitic Bivalve with Doubly Uniparental Inheritance (Bivalvia: Unionida).</title>
        <authorList>
            <person name="Smith C.H."/>
        </authorList>
    </citation>
    <scope>NUCLEOTIDE SEQUENCE</scope>
    <source>
        <strain evidence="2">CHS0354</strain>
    </source>
</reference>
<evidence type="ECO:0000256" key="1">
    <source>
        <dbReference type="SAM" id="MobiDB-lite"/>
    </source>
</evidence>
<feature type="region of interest" description="Disordered" evidence="1">
    <location>
        <begin position="1"/>
        <end position="34"/>
    </location>
</feature>
<dbReference type="Proteomes" id="UP001195483">
    <property type="component" value="Unassembled WGS sequence"/>
</dbReference>
<comment type="caution">
    <text evidence="2">The sequence shown here is derived from an EMBL/GenBank/DDBJ whole genome shotgun (WGS) entry which is preliminary data.</text>
</comment>
<feature type="compositionally biased region" description="Acidic residues" evidence="1">
    <location>
        <begin position="19"/>
        <end position="32"/>
    </location>
</feature>
<name>A0AAE0T0S3_9BIVA</name>
<reference evidence="2" key="2">
    <citation type="journal article" date="2021" name="Genome Biol. Evol.">
        <title>Developing a high-quality reference genome for a parasitic bivalve with doubly uniparental inheritance (Bivalvia: Unionida).</title>
        <authorList>
            <person name="Smith C.H."/>
        </authorList>
    </citation>
    <scope>NUCLEOTIDE SEQUENCE</scope>
    <source>
        <strain evidence="2">CHS0354</strain>
        <tissue evidence="2">Mantle</tissue>
    </source>
</reference>
<evidence type="ECO:0000313" key="2">
    <source>
        <dbReference type="EMBL" id="KAK3601118.1"/>
    </source>
</evidence>
<feature type="compositionally biased region" description="Polar residues" evidence="1">
    <location>
        <begin position="1"/>
        <end position="17"/>
    </location>
</feature>
<dbReference type="AlphaFoldDB" id="A0AAE0T0S3"/>